<dbReference type="Pfam" id="PF01569">
    <property type="entry name" value="PAP2"/>
    <property type="match status" value="1"/>
</dbReference>
<gene>
    <name evidence="3" type="ORF">ESB00_00740</name>
</gene>
<accession>A0A4Q1C6N5</accession>
<dbReference type="InterPro" id="IPR000326">
    <property type="entry name" value="PAP2/HPO"/>
</dbReference>
<evidence type="ECO:0000313" key="4">
    <source>
        <dbReference type="Proteomes" id="UP000290218"/>
    </source>
</evidence>
<dbReference type="EMBL" id="SDHX01000001">
    <property type="protein sequence ID" value="RXK54458.1"/>
    <property type="molecule type" value="Genomic_DNA"/>
</dbReference>
<organism evidence="3 4">
    <name type="scientific">Oleiharenicola lentus</name>
    <dbReference type="NCBI Taxonomy" id="2508720"/>
    <lineage>
        <taxon>Bacteria</taxon>
        <taxon>Pseudomonadati</taxon>
        <taxon>Verrucomicrobiota</taxon>
        <taxon>Opitutia</taxon>
        <taxon>Opitutales</taxon>
        <taxon>Opitutaceae</taxon>
        <taxon>Oleiharenicola</taxon>
    </lineage>
</organism>
<sequence length="234" mass="25953">MAMTRPLTGFDRTLGPAVLVLAVALACFELTGTDLWLQDRFYDPGTGRWLVDAADPLGRLVFYDGPKGLIILTAVALLVLALGPARWRERWRFGRRDLWVAVLTLVSVPVLAGWGKDTTNTFCPSEIRRYGGDVPYVKVFERYPENDRPARRGRGFPAGHASGGFALLGLMWLRRSSAWRLGGLALGLGAGWWMGGYQMLKGAHFLSHTIVTMLLAWIVMLLWRRVVRPAGSGL</sequence>
<keyword evidence="1" id="KW-0472">Membrane</keyword>
<comment type="caution">
    <text evidence="3">The sequence shown here is derived from an EMBL/GenBank/DDBJ whole genome shotgun (WGS) entry which is preliminary data.</text>
</comment>
<feature type="transmembrane region" description="Helical" evidence="1">
    <location>
        <begin position="155"/>
        <end position="173"/>
    </location>
</feature>
<protein>
    <submittedName>
        <fullName evidence="3">Phosphatase PAP2 family protein</fullName>
    </submittedName>
</protein>
<proteinExistence type="predicted"/>
<keyword evidence="1" id="KW-1133">Transmembrane helix</keyword>
<reference evidence="3 4" key="1">
    <citation type="submission" date="2019-01" db="EMBL/GenBank/DDBJ databases">
        <title>Lacunisphaera sp. strain TWA-58.</title>
        <authorList>
            <person name="Chen W.-M."/>
        </authorList>
    </citation>
    <scope>NUCLEOTIDE SEQUENCE [LARGE SCALE GENOMIC DNA]</scope>
    <source>
        <strain evidence="3 4">TWA-58</strain>
    </source>
</reference>
<feature type="transmembrane region" description="Helical" evidence="1">
    <location>
        <begin position="68"/>
        <end position="85"/>
    </location>
</feature>
<dbReference type="Gene3D" id="1.20.144.10">
    <property type="entry name" value="Phosphatidic acid phosphatase type 2/haloperoxidase"/>
    <property type="match status" value="1"/>
</dbReference>
<dbReference type="Proteomes" id="UP000290218">
    <property type="component" value="Unassembled WGS sequence"/>
</dbReference>
<dbReference type="AlphaFoldDB" id="A0A4Q1C6N5"/>
<keyword evidence="4" id="KW-1185">Reference proteome</keyword>
<feature type="transmembrane region" description="Helical" evidence="1">
    <location>
        <begin position="180"/>
        <end position="199"/>
    </location>
</feature>
<dbReference type="CDD" id="cd03396">
    <property type="entry name" value="PAP2_like_6"/>
    <property type="match status" value="1"/>
</dbReference>
<evidence type="ECO:0000256" key="1">
    <source>
        <dbReference type="SAM" id="Phobius"/>
    </source>
</evidence>
<name>A0A4Q1C6N5_9BACT</name>
<feature type="transmembrane region" description="Helical" evidence="1">
    <location>
        <begin position="97"/>
        <end position="115"/>
    </location>
</feature>
<dbReference type="OrthoDB" id="7348799at2"/>
<evidence type="ECO:0000259" key="2">
    <source>
        <dbReference type="Pfam" id="PF01569"/>
    </source>
</evidence>
<dbReference type="PROSITE" id="PS51257">
    <property type="entry name" value="PROKAR_LIPOPROTEIN"/>
    <property type="match status" value="1"/>
</dbReference>
<evidence type="ECO:0000313" key="3">
    <source>
        <dbReference type="EMBL" id="RXK54458.1"/>
    </source>
</evidence>
<dbReference type="InterPro" id="IPR036938">
    <property type="entry name" value="PAP2/HPO_sf"/>
</dbReference>
<dbReference type="SUPFAM" id="SSF48317">
    <property type="entry name" value="Acid phosphatase/Vanadium-dependent haloperoxidase"/>
    <property type="match status" value="1"/>
</dbReference>
<feature type="transmembrane region" description="Helical" evidence="1">
    <location>
        <begin position="205"/>
        <end position="223"/>
    </location>
</feature>
<keyword evidence="1" id="KW-0812">Transmembrane</keyword>
<feature type="domain" description="Phosphatidic acid phosphatase type 2/haloperoxidase" evidence="2">
    <location>
        <begin position="98"/>
        <end position="228"/>
    </location>
</feature>